<dbReference type="SUPFAM" id="SSF144232">
    <property type="entry name" value="HIT/MYND zinc finger-like"/>
    <property type="match status" value="1"/>
</dbReference>
<dbReference type="EMBL" id="SEOQ01000119">
    <property type="protein sequence ID" value="TFY70138.1"/>
    <property type="molecule type" value="Genomic_DNA"/>
</dbReference>
<organism evidence="1 2">
    <name type="scientific">Dentipellis fragilis</name>
    <dbReference type="NCBI Taxonomy" id="205917"/>
    <lineage>
        <taxon>Eukaryota</taxon>
        <taxon>Fungi</taxon>
        <taxon>Dikarya</taxon>
        <taxon>Basidiomycota</taxon>
        <taxon>Agaricomycotina</taxon>
        <taxon>Agaricomycetes</taxon>
        <taxon>Russulales</taxon>
        <taxon>Hericiaceae</taxon>
        <taxon>Dentipellis</taxon>
    </lineage>
</organism>
<keyword evidence="2" id="KW-1185">Reference proteome</keyword>
<dbReference type="OrthoDB" id="9922773at2759"/>
<dbReference type="AlphaFoldDB" id="A0A4Y9Z8I5"/>
<reference evidence="1 2" key="1">
    <citation type="submission" date="2019-02" db="EMBL/GenBank/DDBJ databases">
        <title>Genome sequencing of the rare red list fungi Dentipellis fragilis.</title>
        <authorList>
            <person name="Buettner E."/>
            <person name="Kellner H."/>
        </authorList>
    </citation>
    <scope>NUCLEOTIDE SEQUENCE [LARGE SCALE GENOMIC DNA]</scope>
    <source>
        <strain evidence="1 2">DSM 105465</strain>
    </source>
</reference>
<accession>A0A4Y9Z8I5</accession>
<dbReference type="Proteomes" id="UP000298327">
    <property type="component" value="Unassembled WGS sequence"/>
</dbReference>
<evidence type="ECO:0000313" key="2">
    <source>
        <dbReference type="Proteomes" id="UP000298327"/>
    </source>
</evidence>
<name>A0A4Y9Z8I5_9AGAM</name>
<proteinExistence type="predicted"/>
<protein>
    <recommendedName>
        <fullName evidence="3">MYND-type domain-containing protein</fullName>
    </recommendedName>
</protein>
<sequence length="253" mass="28505">MPVIDSSLEMVVTEPHPERRCFWEGCTRDIDDETKTKACSRCKLSRSCQQADWTKHKTVCQEPQYLDFGTWLKDHEVELKWAAAQALGGYKGPNLTSTHCLMVRILRSDRLPVGTTPGPFVIVGADALALDQLARITPAKPEDTMAQRTEALYPQIDHAESAEVRRDGGLGIALIAFLLHGMPRKERVFMFRRFMLGRPAPAYQRYIPKWEWAVQSLVNGKLDDPVLLDEMKNALLPVPSSEDSDPDQAKTSQ</sequence>
<evidence type="ECO:0000313" key="1">
    <source>
        <dbReference type="EMBL" id="TFY70138.1"/>
    </source>
</evidence>
<dbReference type="Gene3D" id="6.10.140.2220">
    <property type="match status" value="1"/>
</dbReference>
<comment type="caution">
    <text evidence="1">The sequence shown here is derived from an EMBL/GenBank/DDBJ whole genome shotgun (WGS) entry which is preliminary data.</text>
</comment>
<gene>
    <name evidence="1" type="ORF">EVG20_g2866</name>
</gene>
<evidence type="ECO:0008006" key="3">
    <source>
        <dbReference type="Google" id="ProtNLM"/>
    </source>
</evidence>